<dbReference type="SUPFAM" id="SSF51569">
    <property type="entry name" value="Aldolase"/>
    <property type="match status" value="1"/>
</dbReference>
<name>A0A1G8N1Q1_9BACI</name>
<dbReference type="GO" id="GO:0004419">
    <property type="term" value="F:hydroxymethylglutaryl-CoA lyase activity"/>
    <property type="evidence" value="ECO:0007669"/>
    <property type="project" value="TreeGrafter"/>
</dbReference>
<dbReference type="GO" id="GO:0046872">
    <property type="term" value="F:metal ion binding"/>
    <property type="evidence" value="ECO:0007669"/>
    <property type="project" value="UniProtKB-KW"/>
</dbReference>
<dbReference type="Gene3D" id="3.20.20.70">
    <property type="entry name" value="Aldolase class I"/>
    <property type="match status" value="1"/>
</dbReference>
<evidence type="ECO:0000256" key="2">
    <source>
        <dbReference type="ARBA" id="ARBA00022723"/>
    </source>
</evidence>
<dbReference type="STRING" id="930129.SAMN05216352_11171"/>
<gene>
    <name evidence="5" type="ORF">SAMN05216352_11171</name>
</gene>
<organism evidence="5 6">
    <name type="scientific">Alteribacillus bidgolensis</name>
    <dbReference type="NCBI Taxonomy" id="930129"/>
    <lineage>
        <taxon>Bacteria</taxon>
        <taxon>Bacillati</taxon>
        <taxon>Bacillota</taxon>
        <taxon>Bacilli</taxon>
        <taxon>Bacillales</taxon>
        <taxon>Bacillaceae</taxon>
        <taxon>Alteribacillus</taxon>
    </lineage>
</organism>
<accession>A0A1G8N1Q1</accession>
<evidence type="ECO:0000313" key="5">
    <source>
        <dbReference type="EMBL" id="SDI74179.1"/>
    </source>
</evidence>
<dbReference type="InterPro" id="IPR013785">
    <property type="entry name" value="Aldolase_TIM"/>
</dbReference>
<dbReference type="FunFam" id="3.20.20.70:FF:000071">
    <property type="entry name" value="Hydroxymethylglutaryl-CoA lyase"/>
    <property type="match status" value="1"/>
</dbReference>
<dbReference type="CDD" id="cd07938">
    <property type="entry name" value="DRE_TIM_HMGL"/>
    <property type="match status" value="1"/>
</dbReference>
<sequence length="310" mass="33862">MSWPINVTIKEVGPRDGLQNEKKLIPTKVKTDWINQLSQSGLRHIEITSFVHPKWVPALADAKDVVKSIQRKEGVVYTALVPNQKGLEAAIETNVDEIAVFMSATETHNKKNVNKSIDETLPVLRQTAEEAVKANIPVRAYVSTAFFCPYEGRTNSENVRRISESLLEIGAYELSIGDTVGTASPMQVEDTLNHLLKGIPANKLAMHFHDTRGTALSNTLKALEMGIQTFDSSCGGLGGCPYAPGASGNTATEDLLYMLHQMGIKTGVSEEKMVENAMFMENHIGKPLPSKALQAHKGKKAILAKNGENR</sequence>
<protein>
    <submittedName>
        <fullName evidence="5">Hydroxymethylglutaryl-CoA lyase</fullName>
    </submittedName>
</protein>
<evidence type="ECO:0000256" key="3">
    <source>
        <dbReference type="ARBA" id="ARBA00023239"/>
    </source>
</evidence>
<dbReference type="EMBL" id="FNDU01000011">
    <property type="protein sequence ID" value="SDI74179.1"/>
    <property type="molecule type" value="Genomic_DNA"/>
</dbReference>
<evidence type="ECO:0000259" key="4">
    <source>
        <dbReference type="PROSITE" id="PS50991"/>
    </source>
</evidence>
<keyword evidence="6" id="KW-1185">Reference proteome</keyword>
<proteinExistence type="inferred from homology"/>
<dbReference type="RefSeq" id="WP_091586902.1">
    <property type="nucleotide sequence ID" value="NZ_FNDU01000011.1"/>
</dbReference>
<comment type="similarity">
    <text evidence="1">Belongs to the HMG-CoA lyase family.</text>
</comment>
<dbReference type="GO" id="GO:0006552">
    <property type="term" value="P:L-leucine catabolic process"/>
    <property type="evidence" value="ECO:0007669"/>
    <property type="project" value="TreeGrafter"/>
</dbReference>
<dbReference type="PANTHER" id="PTHR42738:SF7">
    <property type="entry name" value="HYDROXYMETHYLGLUTARYL-COA LYASE"/>
    <property type="match status" value="1"/>
</dbReference>
<feature type="domain" description="Pyruvate carboxyltransferase" evidence="4">
    <location>
        <begin position="7"/>
        <end position="274"/>
    </location>
</feature>
<keyword evidence="3 5" id="KW-0456">Lyase</keyword>
<dbReference type="GO" id="GO:0046951">
    <property type="term" value="P:ketone body biosynthetic process"/>
    <property type="evidence" value="ECO:0007669"/>
    <property type="project" value="TreeGrafter"/>
</dbReference>
<evidence type="ECO:0000313" key="6">
    <source>
        <dbReference type="Proteomes" id="UP000199017"/>
    </source>
</evidence>
<keyword evidence="2" id="KW-0479">Metal-binding</keyword>
<reference evidence="5 6" key="1">
    <citation type="submission" date="2016-10" db="EMBL/GenBank/DDBJ databases">
        <authorList>
            <person name="de Groot N.N."/>
        </authorList>
    </citation>
    <scope>NUCLEOTIDE SEQUENCE [LARGE SCALE GENOMIC DNA]</scope>
    <source>
        <strain evidence="6">P4B,CCM 7963,CECT 7998,DSM 25260,IBRC-M 10614,KCTC 13821</strain>
    </source>
</reference>
<dbReference type="PANTHER" id="PTHR42738">
    <property type="entry name" value="HYDROXYMETHYLGLUTARYL-COA LYASE"/>
    <property type="match status" value="1"/>
</dbReference>
<dbReference type="NCBIfam" id="NF004283">
    <property type="entry name" value="PRK05692.1"/>
    <property type="match status" value="1"/>
</dbReference>
<evidence type="ECO:0000256" key="1">
    <source>
        <dbReference type="ARBA" id="ARBA00009405"/>
    </source>
</evidence>
<dbReference type="InterPro" id="IPR000891">
    <property type="entry name" value="PYR_CT"/>
</dbReference>
<dbReference type="InterPro" id="IPR043594">
    <property type="entry name" value="HMGL"/>
</dbReference>
<dbReference type="PROSITE" id="PS50991">
    <property type="entry name" value="PYR_CT"/>
    <property type="match status" value="1"/>
</dbReference>
<dbReference type="Proteomes" id="UP000199017">
    <property type="component" value="Unassembled WGS sequence"/>
</dbReference>
<dbReference type="OrthoDB" id="9784013at2"/>
<dbReference type="AlphaFoldDB" id="A0A1G8N1Q1"/>
<dbReference type="Pfam" id="PF00682">
    <property type="entry name" value="HMGL-like"/>
    <property type="match status" value="1"/>
</dbReference>